<dbReference type="Gene3D" id="2.10.70.10">
    <property type="entry name" value="Complement Module, domain 1"/>
    <property type="match status" value="25"/>
</dbReference>
<feature type="disulfide bond" evidence="5">
    <location>
        <begin position="1047"/>
        <end position="1090"/>
    </location>
</feature>
<accession>H2Y1L6</accession>
<dbReference type="SMART" id="SM00032">
    <property type="entry name" value="CCP"/>
    <property type="match status" value="26"/>
</dbReference>
<feature type="domain" description="Sushi" evidence="6">
    <location>
        <begin position="984"/>
        <end position="1044"/>
    </location>
</feature>
<dbReference type="Proteomes" id="UP000008144">
    <property type="component" value="Chromosome 5"/>
</dbReference>
<keyword evidence="4" id="KW-0325">Glycoprotein</keyword>
<feature type="disulfide bond" evidence="5">
    <location>
        <begin position="318"/>
        <end position="345"/>
    </location>
</feature>
<feature type="disulfide bond" evidence="5">
    <location>
        <begin position="893"/>
        <end position="920"/>
    </location>
</feature>
<dbReference type="GeneTree" id="ENSGT00940000163310"/>
<feature type="domain" description="Sushi" evidence="6">
    <location>
        <begin position="1476"/>
        <end position="1534"/>
    </location>
</feature>
<feature type="disulfide bond" evidence="5">
    <location>
        <begin position="1505"/>
        <end position="1532"/>
    </location>
</feature>
<feature type="domain" description="Sushi" evidence="6">
    <location>
        <begin position="1174"/>
        <end position="1235"/>
    </location>
</feature>
<feature type="domain" description="Sushi" evidence="6">
    <location>
        <begin position="1599"/>
        <end position="1655"/>
    </location>
</feature>
<feature type="domain" description="Sushi" evidence="6">
    <location>
        <begin position="1535"/>
        <end position="1598"/>
    </location>
</feature>
<evidence type="ECO:0000256" key="5">
    <source>
        <dbReference type="PROSITE-ProRule" id="PRU00302"/>
    </source>
</evidence>
<dbReference type="CDD" id="cd00033">
    <property type="entry name" value="CCP"/>
    <property type="match status" value="20"/>
</dbReference>
<feature type="domain" description="Sushi" evidence="6">
    <location>
        <begin position="1656"/>
        <end position="1722"/>
    </location>
</feature>
<keyword evidence="1 5" id="KW-0768">Sushi</keyword>
<feature type="domain" description="Sushi" evidence="6">
    <location>
        <begin position="1359"/>
        <end position="1425"/>
    </location>
</feature>
<dbReference type="Ensembl" id="ENSCINT00000032773.1">
    <property type="protein sequence ID" value="ENSCINP00000035800.1"/>
    <property type="gene ID" value="ENSCING00000021358.1"/>
</dbReference>
<evidence type="ECO:0000313" key="7">
    <source>
        <dbReference type="Ensembl" id="ENSCINP00000035800.1"/>
    </source>
</evidence>
<reference evidence="7" key="3">
    <citation type="submission" date="2025-08" db="UniProtKB">
        <authorList>
            <consortium name="Ensembl"/>
        </authorList>
    </citation>
    <scope>IDENTIFICATION</scope>
</reference>
<feature type="domain" description="Sushi" evidence="6">
    <location>
        <begin position="1045"/>
        <end position="1106"/>
    </location>
</feature>
<dbReference type="PANTHER" id="PTHR19325:SF560">
    <property type="entry name" value="SUSHI, VON WILLEBRAND FACTOR TYPE A, EGF AND PENTRAXIN DOMAIN-CONTAINING PROTEIN 1"/>
    <property type="match status" value="1"/>
</dbReference>
<dbReference type="InParanoid" id="H2Y1L6"/>
<dbReference type="EMBL" id="EAAA01002217">
    <property type="status" value="NOT_ANNOTATED_CDS"/>
    <property type="molecule type" value="Genomic_DNA"/>
</dbReference>
<organism evidence="7 8">
    <name type="scientific">Ciona intestinalis</name>
    <name type="common">Transparent sea squirt</name>
    <name type="synonym">Ascidia intestinalis</name>
    <dbReference type="NCBI Taxonomy" id="7719"/>
    <lineage>
        <taxon>Eukaryota</taxon>
        <taxon>Metazoa</taxon>
        <taxon>Chordata</taxon>
        <taxon>Tunicata</taxon>
        <taxon>Ascidiacea</taxon>
        <taxon>Phlebobranchia</taxon>
        <taxon>Cionidae</taxon>
        <taxon>Ciona</taxon>
    </lineage>
</organism>
<dbReference type="InterPro" id="IPR050350">
    <property type="entry name" value="Compl-Cell_Adhes-Reg"/>
</dbReference>
<feature type="domain" description="Sushi" evidence="6">
    <location>
        <begin position="285"/>
        <end position="347"/>
    </location>
</feature>
<feature type="domain" description="Sushi" evidence="6">
    <location>
        <begin position="859"/>
        <end position="922"/>
    </location>
</feature>
<keyword evidence="8" id="KW-1185">Reference proteome</keyword>
<dbReference type="InterPro" id="IPR035976">
    <property type="entry name" value="Sushi/SCR/CCP_sf"/>
</dbReference>
<feature type="domain" description="Sushi" evidence="6">
    <location>
        <begin position="591"/>
        <end position="664"/>
    </location>
</feature>
<evidence type="ECO:0000313" key="8">
    <source>
        <dbReference type="Proteomes" id="UP000008144"/>
    </source>
</evidence>
<comment type="caution">
    <text evidence="5">Lacks conserved residue(s) required for the propagation of feature annotation.</text>
</comment>
<feature type="disulfide bond" evidence="5">
    <location>
        <begin position="189"/>
        <end position="216"/>
    </location>
</feature>
<evidence type="ECO:0000259" key="6">
    <source>
        <dbReference type="PROSITE" id="PS50923"/>
    </source>
</evidence>
<feature type="domain" description="Sushi" evidence="6">
    <location>
        <begin position="533"/>
        <end position="590"/>
    </location>
</feature>
<feature type="domain" description="Sushi" evidence="6">
    <location>
        <begin position="790"/>
        <end position="858"/>
    </location>
</feature>
<feature type="domain" description="Sushi" evidence="6">
    <location>
        <begin position="665"/>
        <end position="725"/>
    </location>
</feature>
<dbReference type="InterPro" id="IPR000436">
    <property type="entry name" value="Sushi_SCR_CCP_dom"/>
</dbReference>
<dbReference type="PROSITE" id="PS50923">
    <property type="entry name" value="SUSHI"/>
    <property type="match status" value="26"/>
</dbReference>
<proteinExistence type="predicted"/>
<keyword evidence="3 5" id="KW-1015">Disulfide bond</keyword>
<dbReference type="SUPFAM" id="SSF57535">
    <property type="entry name" value="Complement control module/SCR domain"/>
    <property type="match status" value="26"/>
</dbReference>
<feature type="domain" description="Sushi" evidence="6">
    <location>
        <begin position="1"/>
        <end position="32"/>
    </location>
</feature>
<dbReference type="HOGENOM" id="CLU_240248_0_0_1"/>
<feature type="domain" description="Sushi" evidence="6">
    <location>
        <begin position="467"/>
        <end position="532"/>
    </location>
</feature>
<name>H2Y1L6_CIOIN</name>
<reference evidence="8" key="1">
    <citation type="journal article" date="2002" name="Science">
        <title>The draft genome of Ciona intestinalis: insights into chordate and vertebrate origins.</title>
        <authorList>
            <person name="Dehal P."/>
            <person name="Satou Y."/>
            <person name="Campbell R.K."/>
            <person name="Chapman J."/>
            <person name="Degnan B."/>
            <person name="De Tomaso A."/>
            <person name="Davidson B."/>
            <person name="Di Gregorio A."/>
            <person name="Gelpke M."/>
            <person name="Goodstein D.M."/>
            <person name="Harafuji N."/>
            <person name="Hastings K.E."/>
            <person name="Ho I."/>
            <person name="Hotta K."/>
            <person name="Huang W."/>
            <person name="Kawashima T."/>
            <person name="Lemaire P."/>
            <person name="Martinez D."/>
            <person name="Meinertzhagen I.A."/>
            <person name="Necula S."/>
            <person name="Nonaka M."/>
            <person name="Putnam N."/>
            <person name="Rash S."/>
            <person name="Saiga H."/>
            <person name="Satake M."/>
            <person name="Terry A."/>
            <person name="Yamada L."/>
            <person name="Wang H.G."/>
            <person name="Awazu S."/>
            <person name="Azumi K."/>
            <person name="Boore J."/>
            <person name="Branno M."/>
            <person name="Chin-Bow S."/>
            <person name="DeSantis R."/>
            <person name="Doyle S."/>
            <person name="Francino P."/>
            <person name="Keys D.N."/>
            <person name="Haga S."/>
            <person name="Hayashi H."/>
            <person name="Hino K."/>
            <person name="Imai K.S."/>
            <person name="Inaba K."/>
            <person name="Kano S."/>
            <person name="Kobayashi K."/>
            <person name="Kobayashi M."/>
            <person name="Lee B.I."/>
            <person name="Makabe K.W."/>
            <person name="Manohar C."/>
            <person name="Matassi G."/>
            <person name="Medina M."/>
            <person name="Mochizuki Y."/>
            <person name="Mount S."/>
            <person name="Morishita T."/>
            <person name="Miura S."/>
            <person name="Nakayama A."/>
            <person name="Nishizaka S."/>
            <person name="Nomoto H."/>
            <person name="Ohta F."/>
            <person name="Oishi K."/>
            <person name="Rigoutsos I."/>
            <person name="Sano M."/>
            <person name="Sasaki A."/>
            <person name="Sasakura Y."/>
            <person name="Shoguchi E."/>
            <person name="Shin-i T."/>
            <person name="Spagnuolo A."/>
            <person name="Stainier D."/>
            <person name="Suzuki M.M."/>
            <person name="Tassy O."/>
            <person name="Takatori N."/>
            <person name="Tokuoka M."/>
            <person name="Yagi K."/>
            <person name="Yoshizaki F."/>
            <person name="Wada S."/>
            <person name="Zhang C."/>
            <person name="Hyatt P.D."/>
            <person name="Larimer F."/>
            <person name="Detter C."/>
            <person name="Doggett N."/>
            <person name="Glavina T."/>
            <person name="Hawkins T."/>
            <person name="Richardson P."/>
            <person name="Lucas S."/>
            <person name="Kohara Y."/>
            <person name="Levine M."/>
            <person name="Satoh N."/>
            <person name="Rokhsar D.S."/>
        </authorList>
    </citation>
    <scope>NUCLEOTIDE SEQUENCE [LARGE SCALE GENOMIC DNA]</scope>
</reference>
<feature type="disulfide bond" evidence="5">
    <location>
        <begin position="561"/>
        <end position="588"/>
    </location>
</feature>
<reference evidence="7" key="4">
    <citation type="submission" date="2025-09" db="UniProtKB">
        <authorList>
            <consortium name="Ensembl"/>
        </authorList>
    </citation>
    <scope>IDENTIFICATION</scope>
</reference>
<feature type="disulfide bond" evidence="5">
    <location>
        <begin position="925"/>
        <end position="968"/>
    </location>
</feature>
<feature type="domain" description="Sushi" evidence="6">
    <location>
        <begin position="157"/>
        <end position="218"/>
    </location>
</feature>
<dbReference type="PANTHER" id="PTHR19325">
    <property type="entry name" value="COMPLEMENT COMPONENT-RELATED SUSHI DOMAIN-CONTAINING"/>
    <property type="match status" value="1"/>
</dbReference>
<feature type="domain" description="Sushi" evidence="6">
    <location>
        <begin position="1296"/>
        <end position="1358"/>
    </location>
</feature>
<dbReference type="OMA" id="ICKANGP"/>
<feature type="domain" description="Sushi" evidence="6">
    <location>
        <begin position="1236"/>
        <end position="1295"/>
    </location>
</feature>
<feature type="disulfide bond" evidence="5">
    <location>
        <begin position="376"/>
        <end position="403"/>
    </location>
</feature>
<feature type="domain" description="Sushi" evidence="6">
    <location>
        <begin position="99"/>
        <end position="156"/>
    </location>
</feature>
<feature type="domain" description="Sushi" evidence="6">
    <location>
        <begin position="1107"/>
        <end position="1173"/>
    </location>
</feature>
<dbReference type="STRING" id="7719.ENSCINP00000035800"/>
<evidence type="ECO:0000256" key="4">
    <source>
        <dbReference type="ARBA" id="ARBA00023180"/>
    </source>
</evidence>
<keyword evidence="2" id="KW-0677">Repeat</keyword>
<evidence type="ECO:0000256" key="1">
    <source>
        <dbReference type="ARBA" id="ARBA00022659"/>
    </source>
</evidence>
<feature type="domain" description="Sushi" evidence="6">
    <location>
        <begin position="348"/>
        <end position="405"/>
    </location>
</feature>
<feature type="domain" description="Sushi" evidence="6">
    <location>
        <begin position="726"/>
        <end position="789"/>
    </location>
</feature>
<reference evidence="7" key="2">
    <citation type="journal article" date="2008" name="Genome Biol.">
        <title>Improved genome assembly and evidence-based global gene model set for the chordate Ciona intestinalis: new insight into intron and operon populations.</title>
        <authorList>
            <person name="Satou Y."/>
            <person name="Mineta K."/>
            <person name="Ogasawara M."/>
            <person name="Sasakura Y."/>
            <person name="Shoguchi E."/>
            <person name="Ueno K."/>
            <person name="Yamada L."/>
            <person name="Matsumoto J."/>
            <person name="Wasserscheid J."/>
            <person name="Dewar K."/>
            <person name="Wiley G.B."/>
            <person name="Macmil S.L."/>
            <person name="Roe B.A."/>
            <person name="Zeller R.W."/>
            <person name="Hastings K.E."/>
            <person name="Lemaire P."/>
            <person name="Lindquist E."/>
            <person name="Endo T."/>
            <person name="Hotta K."/>
            <person name="Inaba K."/>
        </authorList>
    </citation>
    <scope>NUCLEOTIDE SEQUENCE [LARGE SCALE GENOMIC DNA]</scope>
    <source>
        <strain evidence="7">wild type</strain>
    </source>
</reference>
<feature type="disulfide bond" evidence="5">
    <location>
        <begin position="3"/>
        <end position="30"/>
    </location>
</feature>
<evidence type="ECO:0000256" key="2">
    <source>
        <dbReference type="ARBA" id="ARBA00022737"/>
    </source>
</evidence>
<feature type="domain" description="Sushi" evidence="6">
    <location>
        <begin position="33"/>
        <end position="98"/>
    </location>
</feature>
<sequence>FVCSAGFNLVGHTKSNCSETGTWTTESPLCDAVHCGLPPEVDFATVRMDDGPHKPGPHFQSTLTYTCHAGFQLTQSSSETRLCDTDATWSGTEPVCERLVCGVPPPITHGSPELNMSMVFEDTVHYVCDLGFEITESANVECMVNGELSPLPQCTAVPCGRPPIVGYSSVVFTHPHAKHSYQSQVVYTCEPDFNMQGPSTIECMHSGAWSPEPPVCEPIQCKNPGLRSTPLDDITQSTHYYETLIQYQCQSGYETNSTEDMLLANCNADQTWSNSHTKYGSQHLYGCNEGYFSLFEGPITITCTEEATLFGNIAAFQCVSGYELFGPNTLECLSDGFWSDEPPECLPVDCGPLEEPQNGTVYGMGQHFQSTVHFSCDIGHLMFGSSNSTCLFDGLWSSDAPECFPVDCGTPPLVPNADFNWDGFLSTYTTVVVYECNAGYEFSLFNLPMVECKENGLWTPPPTCSRVKCQFPDSPVNGEILMESLPPRPYLEYEDLITYTCNSGYIPSGTVVTECTALQNWSKLSPPPLCMRKDCGMLPGVAHSSTNGTGHLFMDIIIYICDNGYEPVSNTVLECMDNGFWSHELPVCKPVSCGQPPNIRHASQLGGHDNESQVFESMVMYECDQGYHLSGHVTARCSADRTWRFFGENGPGGPSVTGRALCRKTPCPLPPVVENGIHINRNYTHGVTVSYECHVGHEMTQFSEELLTCTSNKGYYSGLPPACSPVQCGNPPTITNGYYVTNGVTFQKTATYSCNNNGYILTEKVYFLGPMQSICQSDRTWSPQPSCQPRDCGPPPVVEHAVLNITSTLYPSVVQYSCNTGYETEVRYANGNETLSHTSQCTSERTWSPAIPSNACQPVECSIPPSEIEHGQIVQTVPPKSKHVYRDSVRYNCLEGYEANPESLTITCQGSGQWSAVPSCTPVVCPDPLCDHPASCVFTGKTFNQQAVITCNAGYEFADNVRSITILCAANKMWQSDSTGCRRHSCEEPIEIKHGSHMTNSQLYQSTVNYTCDPGYQMTDTSVTTLTCDEDKTWRPHPLPVCEAKDCGPLPCPVQANCEFGATTFGSDFRISCREGYELSRDVFHTVYQCMETGAWSNPSDFDCLPVKCSKPKLLQFTLPCEDKSGVAHNVYQDTAIYNCSSGFEHKEPNPSKLLTCSASGTWLPTHPDPCLPIVCPEPVVPLHSQQSGKASRFTYLKQVNYTCEEGYEFTPNSNPILTCQSNRKWNFDSPKCVPVSCGHPDLIINGKYNGTFTYGSTVQYSCDCGYELQIPGSSFAAECTENGTWSAGALECQPVPCGEPTPIIENGHVTCYPGHSMEGICLFLNCDPGYQLHNPFDNYMECGVDNQFEGPLISCKAVTCHSAPTIQNGRFNANSTTFGRTITYTCDEGYEATSLVTFICTANRTFMAGSTLQEANSQRPGCARVSCGQAPIVNNVCQLNCLILFLYVSNSVIKIAYFLSMMSYSTKICPLCSPVKCRPPAVIDNGHHTAQGNYTFGEAVVFSCNRGYRMVGVSFALCNAEGHWSTPPPSCHRKSCGLAPFVSNSVFQPDPSNGVVFGERIVFNCNEGYRLATSSNWMECTGHGKFNFTSNTVRCQPVECPMLHPIDHGTLSRDHGVFNDEVTYSCSEGYNLVGLSIVVCNANGTWTAQPVCQPVECGSAPIIKNGDNNVEFTCQANRTWSNDVTSVSCNPVPFLVNFVQEGLNELSCMGDGSWGTTPPLC</sequence>
<feature type="domain" description="Sushi" evidence="6">
    <location>
        <begin position="406"/>
        <end position="466"/>
    </location>
</feature>
<dbReference type="Pfam" id="PF00084">
    <property type="entry name" value="Sushi"/>
    <property type="match status" value="23"/>
</dbReference>
<evidence type="ECO:0000256" key="3">
    <source>
        <dbReference type="ARBA" id="ARBA00023157"/>
    </source>
</evidence>
<protein>
    <recommendedName>
        <fullName evidence="6">Sushi domain-containing protein</fullName>
    </recommendedName>
</protein>
<feature type="domain" description="Sushi" evidence="6">
    <location>
        <begin position="923"/>
        <end position="983"/>
    </location>
</feature>